<feature type="domain" description="DUF6161" evidence="2">
    <location>
        <begin position="248"/>
        <end position="404"/>
    </location>
</feature>
<accession>A0ABR5CN80</accession>
<feature type="transmembrane region" description="Helical" evidence="1">
    <location>
        <begin position="284"/>
        <end position="307"/>
    </location>
</feature>
<evidence type="ECO:0000313" key="3">
    <source>
        <dbReference type="EMBL" id="KJF66241.1"/>
    </source>
</evidence>
<keyword evidence="1" id="KW-0472">Membrane</keyword>
<evidence type="ECO:0000256" key="1">
    <source>
        <dbReference type="SAM" id="Phobius"/>
    </source>
</evidence>
<dbReference type="EMBL" id="JWJH01000019">
    <property type="protein sequence ID" value="KJF66241.1"/>
    <property type="molecule type" value="Genomic_DNA"/>
</dbReference>
<organism evidence="3 4">
    <name type="scientific">Rhizobium nepotum 39/7</name>
    <dbReference type="NCBI Taxonomy" id="1368418"/>
    <lineage>
        <taxon>Bacteria</taxon>
        <taxon>Pseudomonadati</taxon>
        <taxon>Pseudomonadota</taxon>
        <taxon>Alphaproteobacteria</taxon>
        <taxon>Hyphomicrobiales</taxon>
        <taxon>Rhizobiaceae</taxon>
        <taxon>Rhizobium/Agrobacterium group</taxon>
        <taxon>Rhizobium</taxon>
    </lineage>
</organism>
<dbReference type="InterPro" id="IPR046159">
    <property type="entry name" value="DUF6161"/>
</dbReference>
<proteinExistence type="predicted"/>
<protein>
    <recommendedName>
        <fullName evidence="2">DUF6161 domain-containing protein</fullName>
    </recommendedName>
</protein>
<name>A0ABR5CN80_9HYPH</name>
<comment type="caution">
    <text evidence="3">The sequence shown here is derived from an EMBL/GenBank/DDBJ whole genome shotgun (WGS) entry which is preliminary data.</text>
</comment>
<keyword evidence="4" id="KW-1185">Reference proteome</keyword>
<keyword evidence="1" id="KW-1133">Transmembrane helix</keyword>
<dbReference type="Pfam" id="PF19658">
    <property type="entry name" value="DUF6161"/>
    <property type="match status" value="1"/>
</dbReference>
<sequence>MDYFNGARSRGLALERARRKNSPEFSEQRIYACIWGQLRVGAIMYAEESFSIVRDMFVQQGETVAGDQHEQPITDRVPEAAMLREIGDTILLIENRLQESSPKVANFVARYLEQLAHFERGSKRLKYPQVKLTAVNDFKVKWHHLQSSAGNDGQIMITVAIVAALIVEFGVVVDAIDTPPPIISAHMGAYCAWKETNLPASSNAAASLLETLDAKVASATTVIESAEKAEKSFALLRETVEEIYSTVETSKANIAAFSTAVREELRIDSNRKLWAKRANEGAKAFQISAFVLAIMLGFPPLLLLTHISEASELLRKISEAASTGLNPNDGAHLTAITISKLVIVTTPLVLYFWAIRLVVRFNGRSMLMMDDARQRETMMDTYVHLIETSNASANERALVLNALFRPSLSTAQENVEPPNFIELIGKGKD</sequence>
<feature type="transmembrane region" description="Helical" evidence="1">
    <location>
        <begin position="335"/>
        <end position="359"/>
    </location>
</feature>
<dbReference type="Proteomes" id="UP000052068">
    <property type="component" value="Unassembled WGS sequence"/>
</dbReference>
<reference evidence="3 4" key="1">
    <citation type="submission" date="2015-03" db="EMBL/GenBank/DDBJ databases">
        <title>Draft Genome Sequences of Agrobacterium nepotum Strain 39/7T (= CFBP 7436T = LMG 26435T) and Agrobacterium sp. Strain KFB 330 (= CFBP 8308 = LMG 28674).</title>
        <authorList>
            <person name="Kuzmanovic N."/>
            <person name="Pulawska J."/>
            <person name="Obradovic A."/>
        </authorList>
    </citation>
    <scope>NUCLEOTIDE SEQUENCE [LARGE SCALE GENOMIC DNA]</scope>
    <source>
        <strain evidence="3 4">39/7</strain>
    </source>
</reference>
<dbReference type="RefSeq" id="WP_045023606.1">
    <property type="nucleotide sequence ID" value="NZ_JWJH01000019.1"/>
</dbReference>
<gene>
    <name evidence="3" type="ORF">RS75_19780</name>
</gene>
<keyword evidence="1" id="KW-0812">Transmembrane</keyword>
<evidence type="ECO:0000313" key="4">
    <source>
        <dbReference type="Proteomes" id="UP000052068"/>
    </source>
</evidence>
<evidence type="ECO:0000259" key="2">
    <source>
        <dbReference type="Pfam" id="PF19658"/>
    </source>
</evidence>